<comment type="caution">
    <text evidence="1">The sequence shown here is derived from an EMBL/GenBank/DDBJ whole genome shotgun (WGS) entry which is preliminary data.</text>
</comment>
<dbReference type="Proteomes" id="UP000295192">
    <property type="component" value="Unassembled WGS sequence"/>
</dbReference>
<evidence type="ECO:0000313" key="1">
    <source>
        <dbReference type="EMBL" id="TDG40467.1"/>
    </source>
</evidence>
<gene>
    <name evidence="1" type="ORF">AWZ03_013111</name>
</gene>
<organism evidence="1 2">
    <name type="scientific">Drosophila navojoa</name>
    <name type="common">Fruit fly</name>
    <dbReference type="NCBI Taxonomy" id="7232"/>
    <lineage>
        <taxon>Eukaryota</taxon>
        <taxon>Metazoa</taxon>
        <taxon>Ecdysozoa</taxon>
        <taxon>Arthropoda</taxon>
        <taxon>Hexapoda</taxon>
        <taxon>Insecta</taxon>
        <taxon>Pterygota</taxon>
        <taxon>Neoptera</taxon>
        <taxon>Endopterygota</taxon>
        <taxon>Diptera</taxon>
        <taxon>Brachycera</taxon>
        <taxon>Muscomorpha</taxon>
        <taxon>Ephydroidea</taxon>
        <taxon>Drosophilidae</taxon>
        <taxon>Drosophila</taxon>
    </lineage>
</organism>
<protein>
    <submittedName>
        <fullName evidence="1">Uncharacterized protein</fullName>
    </submittedName>
</protein>
<dbReference type="AlphaFoldDB" id="A0A484AUX9"/>
<name>A0A484AUX9_DRONA</name>
<reference evidence="1 2" key="1">
    <citation type="journal article" date="2019" name="J. Hered.">
        <title>An Improved Genome Assembly for Drosophila navojoa, the Basal Species in the mojavensis Cluster.</title>
        <authorList>
            <person name="Vanderlinde T."/>
            <person name="Dupim E.G."/>
            <person name="Nazario-Yepiz N.O."/>
            <person name="Carvalho A.B."/>
        </authorList>
    </citation>
    <scope>NUCLEOTIDE SEQUENCE [LARGE SCALE GENOMIC DNA]</scope>
    <source>
        <strain evidence="1">Navoj_Jal97</strain>
        <tissue evidence="1">Whole organism</tissue>
    </source>
</reference>
<accession>A0A484AUX9</accession>
<sequence>MGHRLWPAERKFVTPFDALLSVVRRLGVMLQTEESCDSVGHSSRQRAPNGCDFLTAAATATAKCPMS</sequence>
<keyword evidence="2" id="KW-1185">Reference proteome</keyword>
<evidence type="ECO:0000313" key="2">
    <source>
        <dbReference type="Proteomes" id="UP000295192"/>
    </source>
</evidence>
<proteinExistence type="predicted"/>
<dbReference type="EMBL" id="LSRL02000558">
    <property type="protein sequence ID" value="TDG40467.1"/>
    <property type="molecule type" value="Genomic_DNA"/>
</dbReference>